<gene>
    <name evidence="11" type="primary">arnC_1</name>
    <name evidence="11" type="ORF">LKMONMHP_1299</name>
</gene>
<organism evidence="11 12">
    <name type="scientific">Methylobacterium organophilum</name>
    <dbReference type="NCBI Taxonomy" id="410"/>
    <lineage>
        <taxon>Bacteria</taxon>
        <taxon>Pseudomonadati</taxon>
        <taxon>Pseudomonadota</taxon>
        <taxon>Alphaproteobacteria</taxon>
        <taxon>Hyphomicrobiales</taxon>
        <taxon>Methylobacteriaceae</taxon>
        <taxon>Methylobacterium</taxon>
    </lineage>
</organism>
<dbReference type="Proteomes" id="UP001055156">
    <property type="component" value="Unassembled WGS sequence"/>
</dbReference>
<evidence type="ECO:0000256" key="6">
    <source>
        <dbReference type="ARBA" id="ARBA00022989"/>
    </source>
</evidence>
<dbReference type="EMBL" id="BPQV01000003">
    <property type="protein sequence ID" value="GJE26448.1"/>
    <property type="molecule type" value="Genomic_DNA"/>
</dbReference>
<dbReference type="InterPro" id="IPR001173">
    <property type="entry name" value="Glyco_trans_2-like"/>
</dbReference>
<reference evidence="11" key="2">
    <citation type="submission" date="2021-08" db="EMBL/GenBank/DDBJ databases">
        <authorList>
            <person name="Tani A."/>
            <person name="Ola A."/>
            <person name="Ogura Y."/>
            <person name="Katsura K."/>
            <person name="Hayashi T."/>
        </authorList>
    </citation>
    <scope>NUCLEOTIDE SEQUENCE</scope>
    <source>
        <strain evidence="11">NBRC 15689</strain>
    </source>
</reference>
<dbReference type="Pfam" id="PF04138">
    <property type="entry name" value="GtrA_DPMS_TM"/>
    <property type="match status" value="1"/>
</dbReference>
<dbReference type="PANTHER" id="PTHR43398">
    <property type="entry name" value="DOLICHOL-PHOSPHATE MANNOSYLTRANSFERASE SUBUNIT 1"/>
    <property type="match status" value="1"/>
</dbReference>
<evidence type="ECO:0000256" key="5">
    <source>
        <dbReference type="ARBA" id="ARBA00022692"/>
    </source>
</evidence>
<feature type="transmembrane region" description="Helical" evidence="8">
    <location>
        <begin position="347"/>
        <end position="372"/>
    </location>
</feature>
<evidence type="ECO:0000256" key="3">
    <source>
        <dbReference type="ARBA" id="ARBA00022676"/>
    </source>
</evidence>
<keyword evidence="4 11" id="KW-0808">Transferase</keyword>
<evidence type="ECO:0000256" key="8">
    <source>
        <dbReference type="SAM" id="Phobius"/>
    </source>
</evidence>
<keyword evidence="6 8" id="KW-1133">Transmembrane helix</keyword>
<comment type="caution">
    <text evidence="11">The sequence shown here is derived from an EMBL/GenBank/DDBJ whole genome shotgun (WGS) entry which is preliminary data.</text>
</comment>
<dbReference type="GO" id="GO:0016740">
    <property type="term" value="F:transferase activity"/>
    <property type="evidence" value="ECO:0007669"/>
    <property type="project" value="UniProtKB-KW"/>
</dbReference>
<dbReference type="SUPFAM" id="SSF53448">
    <property type="entry name" value="Nucleotide-diphospho-sugar transferases"/>
    <property type="match status" value="1"/>
</dbReference>
<evidence type="ECO:0000313" key="11">
    <source>
        <dbReference type="EMBL" id="GJE26448.1"/>
    </source>
</evidence>
<feature type="domain" description="Glycosyltransferase 2-like" evidence="9">
    <location>
        <begin position="23"/>
        <end position="185"/>
    </location>
</feature>
<dbReference type="Pfam" id="PF00535">
    <property type="entry name" value="Glycos_transf_2"/>
    <property type="match status" value="1"/>
</dbReference>
<evidence type="ECO:0000313" key="12">
    <source>
        <dbReference type="Proteomes" id="UP001055156"/>
    </source>
</evidence>
<feature type="transmembrane region" description="Helical" evidence="8">
    <location>
        <begin position="254"/>
        <end position="278"/>
    </location>
</feature>
<reference evidence="11" key="1">
    <citation type="journal article" date="2021" name="Front. Microbiol.">
        <title>Comprehensive Comparative Genomics and Phenotyping of Methylobacterium Species.</title>
        <authorList>
            <person name="Alessa O."/>
            <person name="Ogura Y."/>
            <person name="Fujitani Y."/>
            <person name="Takami H."/>
            <person name="Hayashi T."/>
            <person name="Sahin N."/>
            <person name="Tani A."/>
        </authorList>
    </citation>
    <scope>NUCLEOTIDE SEQUENCE</scope>
    <source>
        <strain evidence="11">NBRC 15689</strain>
    </source>
</reference>
<keyword evidence="7 8" id="KW-0472">Membrane</keyword>
<dbReference type="InterPro" id="IPR029044">
    <property type="entry name" value="Nucleotide-diphossugar_trans"/>
</dbReference>
<dbReference type="InterPro" id="IPR007267">
    <property type="entry name" value="GtrA_DPMS_TM"/>
</dbReference>
<keyword evidence="5 8" id="KW-0812">Transmembrane</keyword>
<comment type="similarity">
    <text evidence="2">Belongs to the glycosyltransferase 2 family.</text>
</comment>
<dbReference type="CDD" id="cd06442">
    <property type="entry name" value="DPM1_like"/>
    <property type="match status" value="1"/>
</dbReference>
<keyword evidence="3" id="KW-0328">Glycosyltransferase</keyword>
<evidence type="ECO:0000259" key="9">
    <source>
        <dbReference type="Pfam" id="PF00535"/>
    </source>
</evidence>
<dbReference type="Gene3D" id="3.90.550.10">
    <property type="entry name" value="Spore Coat Polysaccharide Biosynthesis Protein SpsA, Chain A"/>
    <property type="match status" value="1"/>
</dbReference>
<dbReference type="RefSeq" id="WP_238310416.1">
    <property type="nucleotide sequence ID" value="NZ_BPQV01000003.1"/>
</dbReference>
<evidence type="ECO:0000256" key="7">
    <source>
        <dbReference type="ARBA" id="ARBA00023136"/>
    </source>
</evidence>
<evidence type="ECO:0000256" key="1">
    <source>
        <dbReference type="ARBA" id="ARBA00004141"/>
    </source>
</evidence>
<evidence type="ECO:0000256" key="4">
    <source>
        <dbReference type="ARBA" id="ARBA00022679"/>
    </source>
</evidence>
<name>A0ABQ4T4A4_METOR</name>
<evidence type="ECO:0000259" key="10">
    <source>
        <dbReference type="Pfam" id="PF04138"/>
    </source>
</evidence>
<accession>A0ABQ4T4A4</accession>
<keyword evidence="12" id="KW-1185">Reference proteome</keyword>
<sequence>MLHAPIVAERRLVPDDAPLELAVIIPTRNEAGNVRRLLAGLEAALATISWEAIFVDDDSPDGTAALVREIGRSNVRVRVLQRVGRRGLSSAVIEGMLATSAPVLAVIDGDGQHDETLLPRLYAAVRDGHDLAVGSRYVEGGGIGDWDSGRAAASRWATQLARKMTRTRLSDPMSGFFVLRREVLEAALPRLSGTGFKILLDLVASSPEPLRMTEVPYTFRSRTVGESKLDSAVVLEYLNLLIDKTVGRFLPPRLIRFLLVGGLGLGVHLAVLGLGLALTAPFAAAQAFAVWAAMTFNFSLNNVFTYRDRRLRGWRLLPGLLSFYAVCGIGALGNVGVGTWVHGTQQIWWIAGIAGAVIGAVWNFAAASVVTWRR</sequence>
<evidence type="ECO:0000256" key="2">
    <source>
        <dbReference type="ARBA" id="ARBA00006739"/>
    </source>
</evidence>
<comment type="subcellular location">
    <subcellularLocation>
        <location evidence="1">Membrane</location>
        <topology evidence="1">Multi-pass membrane protein</topology>
    </subcellularLocation>
</comment>
<protein>
    <submittedName>
        <fullName evidence="11">Undecaprenyl-phosphate 4-deoxy-4-formamido-L-arabinose transferase</fullName>
    </submittedName>
</protein>
<dbReference type="InterPro" id="IPR039528">
    <property type="entry name" value="DPM1-like"/>
</dbReference>
<proteinExistence type="inferred from homology"/>
<dbReference type="PANTHER" id="PTHR43398:SF1">
    <property type="entry name" value="DOLICHOL-PHOSPHATE MANNOSYLTRANSFERASE SUBUNIT 1"/>
    <property type="match status" value="1"/>
</dbReference>
<feature type="domain" description="GtrA/DPMS transmembrane" evidence="10">
    <location>
        <begin position="256"/>
        <end position="372"/>
    </location>
</feature>
<feature type="transmembrane region" description="Helical" evidence="8">
    <location>
        <begin position="316"/>
        <end position="341"/>
    </location>
</feature>
<feature type="transmembrane region" description="Helical" evidence="8">
    <location>
        <begin position="284"/>
        <end position="304"/>
    </location>
</feature>